<keyword evidence="5" id="KW-0406">Ion transport</keyword>
<keyword evidence="3" id="KW-1134">Transmembrane beta strand</keyword>
<dbReference type="InterPro" id="IPR050330">
    <property type="entry name" value="Bact_OuterMem_StrucFunc"/>
</dbReference>
<evidence type="ECO:0000256" key="8">
    <source>
        <dbReference type="ARBA" id="ARBA00023237"/>
    </source>
</evidence>
<accession>A0A1W2C0S4</accession>
<evidence type="ECO:0000256" key="9">
    <source>
        <dbReference type="PROSITE-ProRule" id="PRU00473"/>
    </source>
</evidence>
<reference evidence="12 13" key="1">
    <citation type="submission" date="2017-04" db="EMBL/GenBank/DDBJ databases">
        <authorList>
            <person name="Afonso C.L."/>
            <person name="Miller P.J."/>
            <person name="Scott M.A."/>
            <person name="Spackman E."/>
            <person name="Goraichik I."/>
            <person name="Dimitrov K.M."/>
            <person name="Suarez D.L."/>
            <person name="Swayne D.E."/>
        </authorList>
    </citation>
    <scope>NUCLEOTIDE SEQUENCE [LARGE SCALE GENOMIC DNA]</scope>
    <source>
        <strain evidence="12 13">CGMCC 1.12708</strain>
    </source>
</reference>
<keyword evidence="7 9" id="KW-0472">Membrane</keyword>
<evidence type="ECO:0000256" key="4">
    <source>
        <dbReference type="ARBA" id="ARBA00022692"/>
    </source>
</evidence>
<dbReference type="InterPro" id="IPR011250">
    <property type="entry name" value="OMP/PagP_B-barrel"/>
</dbReference>
<comment type="subcellular location">
    <subcellularLocation>
        <location evidence="1">Cell outer membrane</location>
        <topology evidence="1">Multi-pass membrane protein</topology>
    </subcellularLocation>
</comment>
<dbReference type="GO" id="GO:0005509">
    <property type="term" value="F:calcium ion binding"/>
    <property type="evidence" value="ECO:0007669"/>
    <property type="project" value="InterPro"/>
</dbReference>
<dbReference type="InterPro" id="IPR006690">
    <property type="entry name" value="OMPA-like_CS"/>
</dbReference>
<dbReference type="GO" id="GO:0046930">
    <property type="term" value="C:pore complex"/>
    <property type="evidence" value="ECO:0007669"/>
    <property type="project" value="UniProtKB-KW"/>
</dbReference>
<evidence type="ECO:0000256" key="1">
    <source>
        <dbReference type="ARBA" id="ARBA00004571"/>
    </source>
</evidence>
<dbReference type="Proteomes" id="UP000192393">
    <property type="component" value="Unassembled WGS sequence"/>
</dbReference>
<evidence type="ECO:0000256" key="6">
    <source>
        <dbReference type="ARBA" id="ARBA00023114"/>
    </source>
</evidence>
<keyword evidence="6" id="KW-0626">Porin</keyword>
<dbReference type="SUPFAM" id="SSF103647">
    <property type="entry name" value="TSP type-3 repeat"/>
    <property type="match status" value="1"/>
</dbReference>
<dbReference type="EMBL" id="FWXS01000008">
    <property type="protein sequence ID" value="SMC78783.1"/>
    <property type="molecule type" value="Genomic_DNA"/>
</dbReference>
<dbReference type="GO" id="GO:0009279">
    <property type="term" value="C:cell outer membrane"/>
    <property type="evidence" value="ECO:0007669"/>
    <property type="project" value="UniProtKB-SubCell"/>
</dbReference>
<dbReference type="AlphaFoldDB" id="A0A1W2C0S4"/>
<dbReference type="PROSITE" id="PS51123">
    <property type="entry name" value="OMPA_2"/>
    <property type="match status" value="1"/>
</dbReference>
<gene>
    <name evidence="12" type="ORF">SAMN06296427_10843</name>
</gene>
<evidence type="ECO:0000259" key="11">
    <source>
        <dbReference type="PROSITE" id="PS51123"/>
    </source>
</evidence>
<evidence type="ECO:0000256" key="5">
    <source>
        <dbReference type="ARBA" id="ARBA00023065"/>
    </source>
</evidence>
<dbReference type="InterPro" id="IPR006665">
    <property type="entry name" value="OmpA-like"/>
</dbReference>
<feature type="signal peptide" evidence="10">
    <location>
        <begin position="1"/>
        <end position="22"/>
    </location>
</feature>
<dbReference type="PANTHER" id="PTHR30329:SF21">
    <property type="entry name" value="LIPOPROTEIN YIAD-RELATED"/>
    <property type="match status" value="1"/>
</dbReference>
<evidence type="ECO:0000256" key="2">
    <source>
        <dbReference type="ARBA" id="ARBA00022448"/>
    </source>
</evidence>
<name>A0A1W2C0S4_9FLAO</name>
<dbReference type="CDD" id="cd07185">
    <property type="entry name" value="OmpA_C-like"/>
    <property type="match status" value="1"/>
</dbReference>
<keyword evidence="2" id="KW-0813">Transport</keyword>
<evidence type="ECO:0000313" key="13">
    <source>
        <dbReference type="Proteomes" id="UP000192393"/>
    </source>
</evidence>
<dbReference type="GO" id="GO:0015288">
    <property type="term" value="F:porin activity"/>
    <property type="evidence" value="ECO:0007669"/>
    <property type="project" value="UniProtKB-KW"/>
</dbReference>
<proteinExistence type="predicted"/>
<evidence type="ECO:0000256" key="10">
    <source>
        <dbReference type="SAM" id="SignalP"/>
    </source>
</evidence>
<dbReference type="PROSITE" id="PS01068">
    <property type="entry name" value="OMPA_1"/>
    <property type="match status" value="1"/>
</dbReference>
<dbReference type="PRINTS" id="PR01021">
    <property type="entry name" value="OMPADOMAIN"/>
</dbReference>
<dbReference type="Pfam" id="PF00691">
    <property type="entry name" value="OmpA"/>
    <property type="match status" value="1"/>
</dbReference>
<sequence>MKKELRLISVLSLLIFSGNLFSQSTELTETNFESSAQNSNKKKFTQADKKFNDWSIAVYGGTSLLQGADLMSWGAVGFYPGYDVQLQLTKQMTHAVGIGVMYQMGQTRQANEGTSHYDSYIPWEAKTKYQAITLIGDLNLSSLLRRTDNHSPYRWSQHLYGGVGILAYEASRIAPGAPEGHKYHDWLVVDKQDLSSFSVFWQIGTGLMYKINNRFDMELRAMYVLTGDEEFDGSGRPDPGIETLADFEEGRDDNMITFSLGIHYKLGKHKEHLRWHDPLKDLVTTGGGEYKPCVDSDNDGVCDEQDKCPDTPEGIKVDGAGCPLDADGDGTPDSNDECPTIPGPPTNNGCPLPVVEVSIENIIDNLNQLLEGIEFDYDKDVIRTVSYSKLNAAFDVLEAHPNYRFYVEGHTDAAGSAQYNQNLSERRAASVVRYLVNKGVPANQLYPVGKGESDLKHPECDPISNCPPWKNLENRRVIFKEYGAKIDNLEIKN</sequence>
<protein>
    <submittedName>
        <fullName evidence="12">OmpA-OmpF porin, OOP family</fullName>
    </submittedName>
</protein>
<dbReference type="GO" id="GO:0006811">
    <property type="term" value="P:monoatomic ion transport"/>
    <property type="evidence" value="ECO:0007669"/>
    <property type="project" value="UniProtKB-KW"/>
</dbReference>
<dbReference type="InterPro" id="IPR028974">
    <property type="entry name" value="TSP_type-3_rpt"/>
</dbReference>
<evidence type="ECO:0000256" key="3">
    <source>
        <dbReference type="ARBA" id="ARBA00022452"/>
    </source>
</evidence>
<evidence type="ECO:0000313" key="12">
    <source>
        <dbReference type="EMBL" id="SMC78783.1"/>
    </source>
</evidence>
<keyword evidence="4" id="KW-0812">Transmembrane</keyword>
<evidence type="ECO:0000256" key="7">
    <source>
        <dbReference type="ARBA" id="ARBA00023136"/>
    </source>
</evidence>
<dbReference type="STRING" id="1434700.SAMN06296427_10843"/>
<feature type="chain" id="PRO_5012122330" evidence="10">
    <location>
        <begin position="23"/>
        <end position="493"/>
    </location>
</feature>
<dbReference type="Gene3D" id="3.30.1330.60">
    <property type="entry name" value="OmpA-like domain"/>
    <property type="match status" value="1"/>
</dbReference>
<dbReference type="SUPFAM" id="SSF56925">
    <property type="entry name" value="OMPA-like"/>
    <property type="match status" value="1"/>
</dbReference>
<keyword evidence="10" id="KW-0732">Signal</keyword>
<dbReference type="PANTHER" id="PTHR30329">
    <property type="entry name" value="STATOR ELEMENT OF FLAGELLAR MOTOR COMPLEX"/>
    <property type="match status" value="1"/>
</dbReference>
<keyword evidence="13" id="KW-1185">Reference proteome</keyword>
<keyword evidence="8" id="KW-0998">Cell outer membrane</keyword>
<dbReference type="InterPro" id="IPR006664">
    <property type="entry name" value="OMP_bac"/>
</dbReference>
<feature type="domain" description="OmpA-like" evidence="11">
    <location>
        <begin position="362"/>
        <end position="485"/>
    </location>
</feature>
<dbReference type="InterPro" id="IPR036737">
    <property type="entry name" value="OmpA-like_sf"/>
</dbReference>
<organism evidence="12 13">
    <name type="scientific">Moheibacter sediminis</name>
    <dbReference type="NCBI Taxonomy" id="1434700"/>
    <lineage>
        <taxon>Bacteria</taxon>
        <taxon>Pseudomonadati</taxon>
        <taxon>Bacteroidota</taxon>
        <taxon>Flavobacteriia</taxon>
        <taxon>Flavobacteriales</taxon>
        <taxon>Weeksellaceae</taxon>
        <taxon>Moheibacter</taxon>
    </lineage>
</organism>
<dbReference type="SUPFAM" id="SSF103088">
    <property type="entry name" value="OmpA-like"/>
    <property type="match status" value="1"/>
</dbReference>